<organism evidence="5 6">
    <name type="scientific">Sandarakinorhabdus cyanobacteriorum</name>
    <dbReference type="NCBI Taxonomy" id="1981098"/>
    <lineage>
        <taxon>Bacteria</taxon>
        <taxon>Pseudomonadati</taxon>
        <taxon>Pseudomonadota</taxon>
        <taxon>Alphaproteobacteria</taxon>
        <taxon>Sphingomonadales</taxon>
        <taxon>Sphingosinicellaceae</taxon>
        <taxon>Sandarakinorhabdus</taxon>
    </lineage>
</organism>
<dbReference type="PANTHER" id="PTHR33164">
    <property type="entry name" value="TRANSCRIPTIONAL REGULATOR, MARR FAMILY"/>
    <property type="match status" value="1"/>
</dbReference>
<dbReference type="AlphaFoldDB" id="A0A255YV52"/>
<dbReference type="PROSITE" id="PS01117">
    <property type="entry name" value="HTH_MARR_1"/>
    <property type="match status" value="1"/>
</dbReference>
<dbReference type="Proteomes" id="UP000216991">
    <property type="component" value="Unassembled WGS sequence"/>
</dbReference>
<evidence type="ECO:0000256" key="1">
    <source>
        <dbReference type="ARBA" id="ARBA00023015"/>
    </source>
</evidence>
<dbReference type="OrthoDB" id="2287011at2"/>
<dbReference type="GO" id="GO:0003700">
    <property type="term" value="F:DNA-binding transcription factor activity"/>
    <property type="evidence" value="ECO:0007669"/>
    <property type="project" value="InterPro"/>
</dbReference>
<gene>
    <name evidence="5" type="ORF">CHU93_03390</name>
</gene>
<evidence type="ECO:0000256" key="2">
    <source>
        <dbReference type="ARBA" id="ARBA00023125"/>
    </source>
</evidence>
<evidence type="ECO:0000259" key="4">
    <source>
        <dbReference type="PROSITE" id="PS50995"/>
    </source>
</evidence>
<dbReference type="PROSITE" id="PS50995">
    <property type="entry name" value="HTH_MARR_2"/>
    <property type="match status" value="1"/>
</dbReference>
<reference evidence="5 6" key="1">
    <citation type="submission" date="2017-07" db="EMBL/GenBank/DDBJ databases">
        <title>Sandarakinorhabdus cyanobacteriorum sp. nov., a novel bacterium isolated from cyanobacterial aggregates in a eutrophic lake.</title>
        <authorList>
            <person name="Cai H."/>
        </authorList>
    </citation>
    <scope>NUCLEOTIDE SEQUENCE [LARGE SCALE GENOMIC DNA]</scope>
    <source>
        <strain evidence="5 6">TH057</strain>
    </source>
</reference>
<keyword evidence="1" id="KW-0805">Transcription regulation</keyword>
<dbReference type="EMBL" id="NOXT01000078">
    <property type="protein sequence ID" value="OYQ33051.1"/>
    <property type="molecule type" value="Genomic_DNA"/>
</dbReference>
<evidence type="ECO:0000256" key="3">
    <source>
        <dbReference type="ARBA" id="ARBA00023163"/>
    </source>
</evidence>
<keyword evidence="6" id="KW-1185">Reference proteome</keyword>
<keyword evidence="3" id="KW-0804">Transcription</keyword>
<dbReference type="InterPro" id="IPR023187">
    <property type="entry name" value="Tscrpt_reg_MarR-type_CS"/>
</dbReference>
<dbReference type="RefSeq" id="WP_094472761.1">
    <property type="nucleotide sequence ID" value="NZ_NOXT01000078.1"/>
</dbReference>
<dbReference type="GO" id="GO:0006950">
    <property type="term" value="P:response to stress"/>
    <property type="evidence" value="ECO:0007669"/>
    <property type="project" value="TreeGrafter"/>
</dbReference>
<dbReference type="InterPro" id="IPR036388">
    <property type="entry name" value="WH-like_DNA-bd_sf"/>
</dbReference>
<evidence type="ECO:0000313" key="6">
    <source>
        <dbReference type="Proteomes" id="UP000216991"/>
    </source>
</evidence>
<name>A0A255YV52_9SPHN</name>
<dbReference type="Gene3D" id="1.10.10.10">
    <property type="entry name" value="Winged helix-like DNA-binding domain superfamily/Winged helix DNA-binding domain"/>
    <property type="match status" value="1"/>
</dbReference>
<feature type="domain" description="HTH marR-type" evidence="4">
    <location>
        <begin position="12"/>
        <end position="144"/>
    </location>
</feature>
<dbReference type="Pfam" id="PF01047">
    <property type="entry name" value="MarR"/>
    <property type="match status" value="1"/>
</dbReference>
<dbReference type="SUPFAM" id="SSF46785">
    <property type="entry name" value="Winged helix' DNA-binding domain"/>
    <property type="match status" value="1"/>
</dbReference>
<keyword evidence="2" id="KW-0238">DNA-binding</keyword>
<dbReference type="PANTHER" id="PTHR33164:SF105">
    <property type="entry name" value="TRANSCRIPTIONAL REPRESSOR PROTEIN-RELATED"/>
    <property type="match status" value="1"/>
</dbReference>
<dbReference type="GO" id="GO:0003677">
    <property type="term" value="F:DNA binding"/>
    <property type="evidence" value="ECO:0007669"/>
    <property type="project" value="UniProtKB-KW"/>
</dbReference>
<proteinExistence type="predicted"/>
<dbReference type="InterPro" id="IPR000835">
    <property type="entry name" value="HTH_MarR-typ"/>
</dbReference>
<evidence type="ECO:0000313" key="5">
    <source>
        <dbReference type="EMBL" id="OYQ33051.1"/>
    </source>
</evidence>
<protein>
    <recommendedName>
        <fullName evidence="4">HTH marR-type domain-containing protein</fullName>
    </recommendedName>
</protein>
<sequence length="150" mass="16220">MNTPAPALSVADVCTAAKVRRLSRRITQIYDEALTPHGLTIGQYGLLACLSRRRGTAIGALAGMLAADASTMSRLVRPLEVAGLISIRASTEDKRSKLVWLSDDGHRRRSAAQAGWQAAQARIAELLGDSRLAALRFMLDEAHERLETAI</sequence>
<dbReference type="InterPro" id="IPR039422">
    <property type="entry name" value="MarR/SlyA-like"/>
</dbReference>
<dbReference type="InterPro" id="IPR036390">
    <property type="entry name" value="WH_DNA-bd_sf"/>
</dbReference>
<dbReference type="SMART" id="SM00347">
    <property type="entry name" value="HTH_MARR"/>
    <property type="match status" value="1"/>
</dbReference>
<comment type="caution">
    <text evidence="5">The sequence shown here is derived from an EMBL/GenBank/DDBJ whole genome shotgun (WGS) entry which is preliminary data.</text>
</comment>
<accession>A0A255YV52</accession>